<dbReference type="InterPro" id="IPR050900">
    <property type="entry name" value="Transposase_IS3/IS150/IS904"/>
</dbReference>
<dbReference type="OrthoDB" id="9781005at2"/>
<gene>
    <name evidence="3" type="ORF">CWS01_15280</name>
</gene>
<dbReference type="PANTHER" id="PTHR46889">
    <property type="entry name" value="TRANSPOSASE INSF FOR INSERTION SEQUENCE IS3B-RELATED"/>
    <property type="match status" value="1"/>
</dbReference>
<dbReference type="Pfam" id="PF13276">
    <property type="entry name" value="HTH_21"/>
    <property type="match status" value="1"/>
</dbReference>
<dbReference type="AlphaFoldDB" id="A0A2N0YZU6"/>
<keyword evidence="4" id="KW-1185">Reference proteome</keyword>
<evidence type="ECO:0000256" key="1">
    <source>
        <dbReference type="ARBA" id="ARBA00002286"/>
    </source>
</evidence>
<dbReference type="PANTHER" id="PTHR46889:SF7">
    <property type="entry name" value="TRANSPOSASE FOR INSERTION SEQUENCE ELEMENT IS904"/>
    <property type="match status" value="1"/>
</dbReference>
<protein>
    <recommendedName>
        <fullName evidence="2">Integrase catalytic domain-containing protein</fullName>
    </recommendedName>
</protein>
<comment type="caution">
    <text evidence="3">The sequence shown here is derived from an EMBL/GenBank/DDBJ whole genome shotgun (WGS) entry which is preliminary data.</text>
</comment>
<dbReference type="InterPro" id="IPR001584">
    <property type="entry name" value="Integrase_cat-core"/>
</dbReference>
<organism evidence="3 4">
    <name type="scientific">Niallia nealsonii</name>
    <dbReference type="NCBI Taxonomy" id="115979"/>
    <lineage>
        <taxon>Bacteria</taxon>
        <taxon>Bacillati</taxon>
        <taxon>Bacillota</taxon>
        <taxon>Bacilli</taxon>
        <taxon>Bacillales</taxon>
        <taxon>Bacillaceae</taxon>
        <taxon>Niallia</taxon>
    </lineage>
</organism>
<proteinExistence type="predicted"/>
<dbReference type="PROSITE" id="PS50994">
    <property type="entry name" value="INTEGRASE"/>
    <property type="match status" value="1"/>
</dbReference>
<evidence type="ECO:0000313" key="3">
    <source>
        <dbReference type="EMBL" id="PKG22764.1"/>
    </source>
</evidence>
<feature type="domain" description="Integrase catalytic" evidence="2">
    <location>
        <begin position="71"/>
        <end position="161"/>
    </location>
</feature>
<sequence length="161" mass="18467">MPQDRAEIPTESKGRYGAPKIHFLLLKAVFSVSLKRVQRIMSKVEIYSITMSPHSNKKPIEARENILQQEFSTSKWNEKWVADITYIHTLRYGWGYLATVLDLHSKKIVGYSFSRSMTTEFVLHALDDAVSVQQPEPGLILSTDFGSQYTREEFGRAPQKT</sequence>
<name>A0A2N0YZU6_9BACI</name>
<dbReference type="InterPro" id="IPR012337">
    <property type="entry name" value="RNaseH-like_sf"/>
</dbReference>
<comment type="function">
    <text evidence="1">Involved in the transposition of the insertion sequence.</text>
</comment>
<dbReference type="InterPro" id="IPR025948">
    <property type="entry name" value="HTH-like_dom"/>
</dbReference>
<dbReference type="Gene3D" id="3.30.420.10">
    <property type="entry name" value="Ribonuclease H-like superfamily/Ribonuclease H"/>
    <property type="match status" value="1"/>
</dbReference>
<dbReference type="GO" id="GO:0015074">
    <property type="term" value="P:DNA integration"/>
    <property type="evidence" value="ECO:0007669"/>
    <property type="project" value="InterPro"/>
</dbReference>
<reference evidence="3 4" key="1">
    <citation type="journal article" date="2003" name="Int. J. Syst. Evol. Microbiol.">
        <title>Bacillus nealsonii sp. nov., isolated from a spacecraft-assembly facility, whose spores are gamma-radiation resistant.</title>
        <authorList>
            <person name="Venkateswaran K."/>
            <person name="Kempf M."/>
            <person name="Chen F."/>
            <person name="Satomi M."/>
            <person name="Nicholson W."/>
            <person name="Kern R."/>
        </authorList>
    </citation>
    <scope>NUCLEOTIDE SEQUENCE [LARGE SCALE GENOMIC DNA]</scope>
    <source>
        <strain evidence="3 4">FO-92</strain>
    </source>
</reference>
<dbReference type="InterPro" id="IPR036397">
    <property type="entry name" value="RNaseH_sf"/>
</dbReference>
<accession>A0A2N0YZU6</accession>
<dbReference type="GO" id="GO:0003676">
    <property type="term" value="F:nucleic acid binding"/>
    <property type="evidence" value="ECO:0007669"/>
    <property type="project" value="InterPro"/>
</dbReference>
<dbReference type="Proteomes" id="UP000233375">
    <property type="component" value="Unassembled WGS sequence"/>
</dbReference>
<dbReference type="EMBL" id="PISE01000034">
    <property type="protein sequence ID" value="PKG22764.1"/>
    <property type="molecule type" value="Genomic_DNA"/>
</dbReference>
<dbReference type="Pfam" id="PF00665">
    <property type="entry name" value="rve"/>
    <property type="match status" value="1"/>
</dbReference>
<evidence type="ECO:0000313" key="4">
    <source>
        <dbReference type="Proteomes" id="UP000233375"/>
    </source>
</evidence>
<evidence type="ECO:0000259" key="2">
    <source>
        <dbReference type="PROSITE" id="PS50994"/>
    </source>
</evidence>
<dbReference type="RefSeq" id="WP_101178061.1">
    <property type="nucleotide sequence ID" value="NZ_PISE01000034.1"/>
</dbReference>
<dbReference type="SUPFAM" id="SSF53098">
    <property type="entry name" value="Ribonuclease H-like"/>
    <property type="match status" value="1"/>
</dbReference>